<dbReference type="OrthoDB" id="3692311at2759"/>
<protein>
    <submittedName>
        <fullName evidence="2">Uncharacterized protein</fullName>
    </submittedName>
</protein>
<reference evidence="2 3" key="2">
    <citation type="submission" date="2021-10" db="EMBL/GenBank/DDBJ databases">
        <authorList>
            <person name="Piombo E."/>
        </authorList>
    </citation>
    <scope>NUCLEOTIDE SEQUENCE [LARGE SCALE GENOMIC DNA]</scope>
</reference>
<gene>
    <name evidence="2" type="ORF">CBYS24578_00013854</name>
</gene>
<evidence type="ECO:0000313" key="3">
    <source>
        <dbReference type="Proteomes" id="UP000754883"/>
    </source>
</evidence>
<organism evidence="2 3">
    <name type="scientific">Clonostachys byssicola</name>
    <dbReference type="NCBI Taxonomy" id="160290"/>
    <lineage>
        <taxon>Eukaryota</taxon>
        <taxon>Fungi</taxon>
        <taxon>Dikarya</taxon>
        <taxon>Ascomycota</taxon>
        <taxon>Pezizomycotina</taxon>
        <taxon>Sordariomycetes</taxon>
        <taxon>Hypocreomycetidae</taxon>
        <taxon>Hypocreales</taxon>
        <taxon>Bionectriaceae</taxon>
        <taxon>Clonostachys</taxon>
    </lineage>
</organism>
<name>A0A9N9Y3E4_9HYPO</name>
<keyword evidence="1" id="KW-1133">Transmembrane helix</keyword>
<proteinExistence type="predicted"/>
<dbReference type="Proteomes" id="UP000754883">
    <property type="component" value="Unassembled WGS sequence"/>
</dbReference>
<feature type="transmembrane region" description="Helical" evidence="1">
    <location>
        <begin position="541"/>
        <end position="565"/>
    </location>
</feature>
<keyword evidence="1" id="KW-0472">Membrane</keyword>
<feature type="transmembrane region" description="Helical" evidence="1">
    <location>
        <begin position="63"/>
        <end position="89"/>
    </location>
</feature>
<evidence type="ECO:0000313" key="2">
    <source>
        <dbReference type="EMBL" id="CAG9990550.1"/>
    </source>
</evidence>
<reference evidence="3" key="1">
    <citation type="submission" date="2019-06" db="EMBL/GenBank/DDBJ databases">
        <authorList>
            <person name="Broberg M."/>
        </authorList>
    </citation>
    <scope>NUCLEOTIDE SEQUENCE [LARGE SCALE GENOMIC DNA]</scope>
</reference>
<keyword evidence="3" id="KW-1185">Reference proteome</keyword>
<accession>A0A9N9Y3E4</accession>
<dbReference type="AlphaFoldDB" id="A0A9N9Y3E4"/>
<dbReference type="EMBL" id="CABFNO020001473">
    <property type="protein sequence ID" value="CAG9990550.1"/>
    <property type="molecule type" value="Genomic_DNA"/>
</dbReference>
<evidence type="ECO:0000256" key="1">
    <source>
        <dbReference type="SAM" id="Phobius"/>
    </source>
</evidence>
<comment type="caution">
    <text evidence="2">The sequence shown here is derived from an EMBL/GenBank/DDBJ whole genome shotgun (WGS) entry which is preliminary data.</text>
</comment>
<keyword evidence="1" id="KW-0812">Transmembrane</keyword>
<sequence>MAYESQSDRSVSPIQSICEESITATSAVSFLKSSVDESIHEAFAHETPDEARFHHQPSALSRVMIIITDIFALSLGFGHFVFVCLVASYDGRPMDFRYGQFQAILTTLEMGSSLGTLEQLIGSQTVGGAAAIHLKTAAFNPLAVMILALWSFSPLGSQSLLRILHQETPSDATTFVYLNTQKAYPNEILKGSMGDSYIRSLNLDVNIATGPTDPWGHTKIPFLEPAALNLKDSQSWHEMANNQTRSYSALFGVQISHLLPGNSMVSIETTYVDLECEPFETKLRPENSSLYETKLNQTALEEIASYTEGMLRNYTGAITNGSWYGYQQDLEITFKRAHRWNIALNRFIGTDWLAFRESSLNVFQNETAIEAGLTKMLVQFDFAWERKPEEDFYFFARSECRVSQKHVETRLSCSVIPQKLQPDCHAVAQRPSLKPHPPENLSILSHPQIFGAISRLVPSVLLSGKGTLSYIFNMANLTIISATDLSTRLSQAINTFYLVHQISEFMDPLQVPSYEVDAPFSAWTVGNATRTDVYYVYLINWPWMVVCLVSCLILTLASIVGVGFVHSGHGPEVLGYVSTAIRESDIDGLPAKAAQMDGDELSKAMRKKRFRYGRKLGDKGPHTVGFGPEEDIIIL</sequence>